<evidence type="ECO:0000256" key="1">
    <source>
        <dbReference type="SAM" id="SignalP"/>
    </source>
</evidence>
<dbReference type="Proteomes" id="UP000240572">
    <property type="component" value="Unassembled WGS sequence"/>
</dbReference>
<gene>
    <name evidence="2" type="ORF">B0I18_105129</name>
</gene>
<dbReference type="EMBL" id="PYGD01000005">
    <property type="protein sequence ID" value="PSK91546.1"/>
    <property type="molecule type" value="Genomic_DNA"/>
</dbReference>
<reference evidence="2 3" key="1">
    <citation type="submission" date="2018-03" db="EMBL/GenBank/DDBJ databases">
        <title>Genomic Encyclopedia of Type Strains, Phase III (KMG-III): the genomes of soil and plant-associated and newly described type strains.</title>
        <authorList>
            <person name="Whitman W."/>
        </authorList>
    </citation>
    <scope>NUCLEOTIDE SEQUENCE [LARGE SCALE GENOMIC DNA]</scope>
    <source>
        <strain evidence="2 3">CGMCC 1.12700</strain>
    </source>
</reference>
<keyword evidence="1" id="KW-0732">Signal</keyword>
<evidence type="ECO:0000313" key="2">
    <source>
        <dbReference type="EMBL" id="PSK91546.1"/>
    </source>
</evidence>
<evidence type="ECO:0000313" key="3">
    <source>
        <dbReference type="Proteomes" id="UP000240572"/>
    </source>
</evidence>
<feature type="signal peptide" evidence="1">
    <location>
        <begin position="1"/>
        <end position="21"/>
    </location>
</feature>
<comment type="caution">
    <text evidence="2">The sequence shown here is derived from an EMBL/GenBank/DDBJ whole genome shotgun (WGS) entry which is preliminary data.</text>
</comment>
<proteinExistence type="predicted"/>
<dbReference type="RefSeq" id="WP_106523445.1">
    <property type="nucleotide sequence ID" value="NZ_PYGD01000005.1"/>
</dbReference>
<sequence>MKKLLLAAALTIASIAARAQAKEIYYFNHNPTNLTLYLEDDRSCGTLIPVPGIFVPPVPLVPGYNWIALGAGSTYPALRSFDPMHVSIVGVTAILYGIVYTVGEPVSSACGTPTGFVYGIGGGGPGTQYQVSFNYPTFWGPGIVDLRDY</sequence>
<name>A0A2P8D2Z5_9BACT</name>
<keyword evidence="3" id="KW-1185">Reference proteome</keyword>
<accession>A0A2P8D2Z5</accession>
<organism evidence="2 3">
    <name type="scientific">Taibaiella chishuiensis</name>
    <dbReference type="NCBI Taxonomy" id="1434707"/>
    <lineage>
        <taxon>Bacteria</taxon>
        <taxon>Pseudomonadati</taxon>
        <taxon>Bacteroidota</taxon>
        <taxon>Chitinophagia</taxon>
        <taxon>Chitinophagales</taxon>
        <taxon>Chitinophagaceae</taxon>
        <taxon>Taibaiella</taxon>
    </lineage>
</organism>
<feature type="chain" id="PRO_5015108961" evidence="1">
    <location>
        <begin position="22"/>
        <end position="149"/>
    </location>
</feature>
<dbReference type="AlphaFoldDB" id="A0A2P8D2Z5"/>
<protein>
    <submittedName>
        <fullName evidence="2">Uncharacterized protein</fullName>
    </submittedName>
</protein>